<dbReference type="Gene3D" id="1.10.260.40">
    <property type="entry name" value="lambda repressor-like DNA-binding domains"/>
    <property type="match status" value="1"/>
</dbReference>
<dbReference type="OrthoDB" id="411313at2"/>
<dbReference type="SUPFAM" id="SSF47413">
    <property type="entry name" value="lambda repressor-like DNA-binding domains"/>
    <property type="match status" value="1"/>
</dbReference>
<dbReference type="AlphaFoldDB" id="U4KQU4"/>
<dbReference type="GO" id="GO:0003677">
    <property type="term" value="F:DNA binding"/>
    <property type="evidence" value="ECO:0007669"/>
    <property type="project" value="UniProtKB-KW"/>
</dbReference>
<sequence>MANYGEVISKNRKELNLTQKALADLLYVSPQAVSKWENNLSEPDLETLKKLSQIFGITLETFFNEKDKKQTALSDIFECSLCGKSYRAFELYQLHPTIRCRSCHEKLVNEALYIKNQQEQIGQTASKKRMISKINPYILGMITGLLVFILMVVNDDLSDIKRNDFLLSGVVFGVLSMTLSTQLFYETKLKKFIRISTFGFQNNPWFSDEFHGLLGFIFVQLFFGTFLLLLNLGIFFLFILVAYLISPFMYFYELIIYIFSKEKQ</sequence>
<dbReference type="PANTHER" id="PTHR46558">
    <property type="entry name" value="TRACRIPTIONAL REGULATORY PROTEIN-RELATED-RELATED"/>
    <property type="match status" value="1"/>
</dbReference>
<feature type="transmembrane region" description="Helical" evidence="2">
    <location>
        <begin position="210"/>
        <end position="229"/>
    </location>
</feature>
<proteinExistence type="predicted"/>
<dbReference type="STRING" id="61635.BN85301370"/>
<evidence type="ECO:0000256" key="1">
    <source>
        <dbReference type="ARBA" id="ARBA00023125"/>
    </source>
</evidence>
<name>U4KQU4_9MOLU</name>
<reference evidence="4 5" key="1">
    <citation type="journal article" date="2013" name="J. Mol. Microbiol. Biotechnol.">
        <title>Analysis of the Complete Genomes of Acholeplasma brassicae , A. palmae and A. laidlawii and Their Comparison to the Obligate Parasites from ' Candidatus Phytoplasma'.</title>
        <authorList>
            <person name="Kube M."/>
            <person name="Siewert C."/>
            <person name="Migdoll A.M."/>
            <person name="Duduk B."/>
            <person name="Holz S."/>
            <person name="Rabus R."/>
            <person name="Seemuller E."/>
            <person name="Mitrovic J."/>
            <person name="Muller I."/>
            <person name="Buttner C."/>
            <person name="Reinhardt R."/>
        </authorList>
    </citation>
    <scope>NUCLEOTIDE SEQUENCE [LARGE SCALE GENOMIC DNA]</scope>
    <source>
        <strain evidence="5">0502</strain>
    </source>
</reference>
<dbReference type="SMART" id="SM00530">
    <property type="entry name" value="HTH_XRE"/>
    <property type="match status" value="1"/>
</dbReference>
<dbReference type="Proteomes" id="UP000032737">
    <property type="component" value="Chromosome"/>
</dbReference>
<keyword evidence="5" id="KW-1185">Reference proteome</keyword>
<feature type="transmembrane region" description="Helical" evidence="2">
    <location>
        <begin position="235"/>
        <end position="259"/>
    </location>
</feature>
<feature type="transmembrane region" description="Helical" evidence="2">
    <location>
        <begin position="134"/>
        <end position="153"/>
    </location>
</feature>
<dbReference type="Pfam" id="PF01381">
    <property type="entry name" value="HTH_3"/>
    <property type="match status" value="1"/>
</dbReference>
<feature type="domain" description="HTH cro/C1-type" evidence="3">
    <location>
        <begin position="12"/>
        <end position="62"/>
    </location>
</feature>
<accession>U4KQU4</accession>
<dbReference type="KEGG" id="abra:BN85301370"/>
<organism evidence="4 5">
    <name type="scientific">Acholeplasma brassicae</name>
    <dbReference type="NCBI Taxonomy" id="61635"/>
    <lineage>
        <taxon>Bacteria</taxon>
        <taxon>Bacillati</taxon>
        <taxon>Mycoplasmatota</taxon>
        <taxon>Mollicutes</taxon>
        <taxon>Acholeplasmatales</taxon>
        <taxon>Acholeplasmataceae</taxon>
        <taxon>Acholeplasma</taxon>
    </lineage>
</organism>
<dbReference type="CDD" id="cd00093">
    <property type="entry name" value="HTH_XRE"/>
    <property type="match status" value="1"/>
</dbReference>
<dbReference type="EMBL" id="FO681348">
    <property type="protein sequence ID" value="CCV65158.1"/>
    <property type="molecule type" value="Genomic_DNA"/>
</dbReference>
<keyword evidence="2" id="KW-0812">Transmembrane</keyword>
<keyword evidence="2" id="KW-1133">Transmembrane helix</keyword>
<dbReference type="InterPro" id="IPR010982">
    <property type="entry name" value="Lambda_DNA-bd_dom_sf"/>
</dbReference>
<protein>
    <submittedName>
        <fullName evidence="4">Putative phage regulator/ repressor protein</fullName>
    </submittedName>
</protein>
<evidence type="ECO:0000313" key="5">
    <source>
        <dbReference type="Proteomes" id="UP000032737"/>
    </source>
</evidence>
<dbReference type="HOGENOM" id="CLU_1052201_0_0_14"/>
<keyword evidence="2" id="KW-0472">Membrane</keyword>
<evidence type="ECO:0000256" key="2">
    <source>
        <dbReference type="SAM" id="Phobius"/>
    </source>
</evidence>
<gene>
    <name evidence="4" type="ORF">BN85301370</name>
</gene>
<dbReference type="InterPro" id="IPR001387">
    <property type="entry name" value="Cro/C1-type_HTH"/>
</dbReference>
<dbReference type="PROSITE" id="PS50943">
    <property type="entry name" value="HTH_CROC1"/>
    <property type="match status" value="1"/>
</dbReference>
<evidence type="ECO:0000313" key="4">
    <source>
        <dbReference type="EMBL" id="CCV65158.1"/>
    </source>
</evidence>
<evidence type="ECO:0000259" key="3">
    <source>
        <dbReference type="PROSITE" id="PS50943"/>
    </source>
</evidence>
<keyword evidence="1" id="KW-0238">DNA-binding</keyword>
<dbReference type="PANTHER" id="PTHR46558:SF11">
    <property type="entry name" value="HTH-TYPE TRANSCRIPTIONAL REGULATOR XRE"/>
    <property type="match status" value="1"/>
</dbReference>
<dbReference type="RefSeq" id="WP_030004026.1">
    <property type="nucleotide sequence ID" value="NC_022549.1"/>
</dbReference>
<feature type="transmembrane region" description="Helical" evidence="2">
    <location>
        <begin position="165"/>
        <end position="185"/>
    </location>
</feature>